<evidence type="ECO:0000313" key="6">
    <source>
        <dbReference type="Proteomes" id="UP000199337"/>
    </source>
</evidence>
<proteinExistence type="inferred from homology"/>
<dbReference type="SUPFAM" id="SSF56801">
    <property type="entry name" value="Acetyl-CoA synthetase-like"/>
    <property type="match status" value="1"/>
</dbReference>
<comment type="similarity">
    <text evidence="1">Belongs to the ATP-dependent AMP-binding enzyme family.</text>
</comment>
<dbReference type="AlphaFoldDB" id="A0A1I2NEM0"/>
<dbReference type="STRING" id="341036.SAMN05660649_00425"/>
<gene>
    <name evidence="5" type="ORF">SAMN05660649_00425</name>
</gene>
<evidence type="ECO:0000259" key="4">
    <source>
        <dbReference type="Pfam" id="PF13193"/>
    </source>
</evidence>
<dbReference type="Pfam" id="PF13193">
    <property type="entry name" value="AMP-binding_C"/>
    <property type="match status" value="1"/>
</dbReference>
<dbReference type="FunFam" id="3.30.300.30:FF:000008">
    <property type="entry name" value="2,3-dihydroxybenzoate-AMP ligase"/>
    <property type="match status" value="1"/>
</dbReference>
<evidence type="ECO:0000256" key="1">
    <source>
        <dbReference type="ARBA" id="ARBA00006432"/>
    </source>
</evidence>
<feature type="domain" description="AMP-binding enzyme C-terminal" evidence="4">
    <location>
        <begin position="449"/>
        <end position="523"/>
    </location>
</feature>
<accession>A0A1I2NEM0</accession>
<dbReference type="Pfam" id="PF00501">
    <property type="entry name" value="AMP-binding"/>
    <property type="match status" value="1"/>
</dbReference>
<dbReference type="FunFam" id="3.40.50.12780:FF:000003">
    <property type="entry name" value="Long-chain-fatty-acid--CoA ligase FadD"/>
    <property type="match status" value="1"/>
</dbReference>
<evidence type="ECO:0000313" key="5">
    <source>
        <dbReference type="EMBL" id="SFG00137.1"/>
    </source>
</evidence>
<dbReference type="InterPro" id="IPR025110">
    <property type="entry name" value="AMP-bd_C"/>
</dbReference>
<feature type="domain" description="AMP-dependent synthetase/ligase" evidence="3">
    <location>
        <begin position="32"/>
        <end position="398"/>
    </location>
</feature>
<dbReference type="PANTHER" id="PTHR43767">
    <property type="entry name" value="LONG-CHAIN-FATTY-ACID--COA LIGASE"/>
    <property type="match status" value="1"/>
</dbReference>
<dbReference type="Gene3D" id="2.30.38.10">
    <property type="entry name" value="Luciferase, Domain 3"/>
    <property type="match status" value="1"/>
</dbReference>
<reference evidence="6" key="1">
    <citation type="submission" date="2016-10" db="EMBL/GenBank/DDBJ databases">
        <authorList>
            <person name="Varghese N."/>
            <person name="Submissions S."/>
        </authorList>
    </citation>
    <scope>NUCLEOTIDE SEQUENCE [LARGE SCALE GENOMIC DNA]</scope>
    <source>
        <strain evidence="6">DSM 17038</strain>
    </source>
</reference>
<dbReference type="OrthoDB" id="9778383at2"/>
<evidence type="ECO:0000256" key="2">
    <source>
        <dbReference type="ARBA" id="ARBA00022598"/>
    </source>
</evidence>
<protein>
    <submittedName>
        <fullName evidence="5">Long-chain acyl-CoA synthetase</fullName>
    </submittedName>
</protein>
<dbReference type="Gene3D" id="3.40.50.980">
    <property type="match status" value="2"/>
</dbReference>
<name>A0A1I2NEM0_9FIRM</name>
<keyword evidence="2" id="KW-0436">Ligase</keyword>
<dbReference type="NCBIfam" id="NF004837">
    <property type="entry name" value="PRK06187.1"/>
    <property type="match status" value="1"/>
</dbReference>
<dbReference type="InterPro" id="IPR020845">
    <property type="entry name" value="AMP-binding_CS"/>
</dbReference>
<dbReference type="Proteomes" id="UP000199337">
    <property type="component" value="Unassembled WGS sequence"/>
</dbReference>
<dbReference type="GO" id="GO:0016877">
    <property type="term" value="F:ligase activity, forming carbon-sulfur bonds"/>
    <property type="evidence" value="ECO:0007669"/>
    <property type="project" value="UniProtKB-ARBA"/>
</dbReference>
<dbReference type="InterPro" id="IPR050237">
    <property type="entry name" value="ATP-dep_AMP-bd_enzyme"/>
</dbReference>
<dbReference type="PANTHER" id="PTHR43767:SF12">
    <property type="entry name" value="AMP-DEPENDENT SYNTHETASE AND LIGASE"/>
    <property type="match status" value="1"/>
</dbReference>
<dbReference type="EMBL" id="FOOX01000001">
    <property type="protein sequence ID" value="SFG00137.1"/>
    <property type="molecule type" value="Genomic_DNA"/>
</dbReference>
<organism evidence="5 6">
    <name type="scientific">Desulfotruncus arcticus DSM 17038</name>
    <dbReference type="NCBI Taxonomy" id="1121424"/>
    <lineage>
        <taxon>Bacteria</taxon>
        <taxon>Bacillati</taxon>
        <taxon>Bacillota</taxon>
        <taxon>Clostridia</taxon>
        <taxon>Eubacteriales</taxon>
        <taxon>Desulfallaceae</taxon>
        <taxon>Desulfotruncus</taxon>
    </lineage>
</organism>
<dbReference type="Gene3D" id="3.30.300.30">
    <property type="match status" value="1"/>
</dbReference>
<sequence>MTESDKIWLKSYPAKIPAQIDYPDLTMPQFLDKIAAEFPEREAIIFSGIKISFQMLQGMVNQCANALADLGVKNGDRVAIMSPNSPHYVMAFMAILKLGGIVVQVNPMYVERELEHILNDSGAEIIIAYDAFYPLINKVCDVTPLQKIILFSLGQPAEKDDSVIKAEELLLKYPPVFSQVPVEMDDVAVFQYTGGTTGVSKGAMLTHRNITANALQVTYWFENMEYGQEKVLCALPFFHSYAMTTCMNFSIVNAATMIVMPRFEIKQCLELIKVYQPTFFPGAPTMYIAIINHPDVQEYGINSIKGCISGSAPLPIEVAEKFEQLTGGSLVEGFGLSETSPVTHCNPVSGTRKAGSIGIPLPDTDCKIVDLESGERELPPNEIGELSIKGPQAMKGYWNMPEETAKTLRDGWIYTGDIAKMDEDGYFYIVDRKKDMIIAGGFNIYPRDIEEVLFEHPKIMEAVVAGVPDPYRGETVKAFIVLKEGQQVTEEEIIDYCRNNLAKYKVPKLVEFRTQLPKTIVGKVLRRTLREEEIKKQKS</sequence>
<evidence type="ECO:0000259" key="3">
    <source>
        <dbReference type="Pfam" id="PF00501"/>
    </source>
</evidence>
<dbReference type="RefSeq" id="WP_092468220.1">
    <property type="nucleotide sequence ID" value="NZ_FOOX01000001.1"/>
</dbReference>
<keyword evidence="6" id="KW-1185">Reference proteome</keyword>
<dbReference type="PROSITE" id="PS00455">
    <property type="entry name" value="AMP_BINDING"/>
    <property type="match status" value="1"/>
</dbReference>
<dbReference type="CDD" id="cd05936">
    <property type="entry name" value="FC-FACS_FadD_like"/>
    <property type="match status" value="1"/>
</dbReference>
<dbReference type="InterPro" id="IPR045851">
    <property type="entry name" value="AMP-bd_C_sf"/>
</dbReference>
<dbReference type="InterPro" id="IPR000873">
    <property type="entry name" value="AMP-dep_synth/lig_dom"/>
</dbReference>